<comment type="caution">
    <text evidence="6">The sequence shown here is derived from an EMBL/GenBank/DDBJ whole genome shotgun (WGS) entry which is preliminary data.</text>
</comment>
<dbReference type="GO" id="GO:0010265">
    <property type="term" value="P:SCF complex assembly"/>
    <property type="evidence" value="ECO:0007669"/>
    <property type="project" value="InterPro"/>
</dbReference>
<dbReference type="InterPro" id="IPR016024">
    <property type="entry name" value="ARM-type_fold"/>
</dbReference>
<name>A0A9W8A3X6_9FUNG</name>
<keyword evidence="2" id="KW-0677">Repeat</keyword>
<dbReference type="InterPro" id="IPR039852">
    <property type="entry name" value="CAND1/CAND2"/>
</dbReference>
<comment type="similarity">
    <text evidence="1">Belongs to the CAND family.</text>
</comment>
<dbReference type="Gene3D" id="1.25.10.10">
    <property type="entry name" value="Leucine-rich Repeat Variant"/>
    <property type="match status" value="1"/>
</dbReference>
<evidence type="ECO:0000313" key="7">
    <source>
        <dbReference type="Proteomes" id="UP001150538"/>
    </source>
</evidence>
<proteinExistence type="inferred from homology"/>
<evidence type="ECO:0000256" key="4">
    <source>
        <dbReference type="SAM" id="MobiDB-lite"/>
    </source>
</evidence>
<gene>
    <name evidence="6" type="ORF">H4219_000280</name>
</gene>
<feature type="region of interest" description="Disordered" evidence="4">
    <location>
        <begin position="316"/>
        <end position="353"/>
    </location>
</feature>
<organism evidence="6 7">
    <name type="scientific">Mycoemilia scoparia</name>
    <dbReference type="NCBI Taxonomy" id="417184"/>
    <lineage>
        <taxon>Eukaryota</taxon>
        <taxon>Fungi</taxon>
        <taxon>Fungi incertae sedis</taxon>
        <taxon>Zoopagomycota</taxon>
        <taxon>Kickxellomycotina</taxon>
        <taxon>Kickxellomycetes</taxon>
        <taxon>Kickxellales</taxon>
        <taxon>Kickxellaceae</taxon>
        <taxon>Mycoemilia</taxon>
    </lineage>
</organism>
<feature type="compositionally biased region" description="Acidic residues" evidence="4">
    <location>
        <begin position="318"/>
        <end position="352"/>
    </location>
</feature>
<reference evidence="6" key="1">
    <citation type="submission" date="2022-07" db="EMBL/GenBank/DDBJ databases">
        <title>Phylogenomic reconstructions and comparative analyses of Kickxellomycotina fungi.</title>
        <authorList>
            <person name="Reynolds N.K."/>
            <person name="Stajich J.E."/>
            <person name="Barry K."/>
            <person name="Grigoriev I.V."/>
            <person name="Crous P."/>
            <person name="Smith M.E."/>
        </authorList>
    </citation>
    <scope>NUCLEOTIDE SEQUENCE</scope>
    <source>
        <strain evidence="6">NBRC 100468</strain>
    </source>
</reference>
<evidence type="ECO:0000259" key="5">
    <source>
        <dbReference type="Pfam" id="PF08623"/>
    </source>
</evidence>
<evidence type="ECO:0000313" key="6">
    <source>
        <dbReference type="EMBL" id="KAJ1921933.1"/>
    </source>
</evidence>
<keyword evidence="3" id="KW-0833">Ubl conjugation pathway</keyword>
<accession>A0A9W8A3X6</accession>
<dbReference type="Pfam" id="PF08623">
    <property type="entry name" value="TIP120"/>
    <property type="match status" value="1"/>
</dbReference>
<dbReference type="InterPro" id="IPR011989">
    <property type="entry name" value="ARM-like"/>
</dbReference>
<feature type="domain" description="TATA-binding protein interacting (TIP20)" evidence="5">
    <location>
        <begin position="1079"/>
        <end position="1229"/>
    </location>
</feature>
<protein>
    <recommendedName>
        <fullName evidence="5">TATA-binding protein interacting (TIP20) domain-containing protein</fullName>
    </recommendedName>
</protein>
<dbReference type="AlphaFoldDB" id="A0A9W8A3X6"/>
<evidence type="ECO:0000256" key="3">
    <source>
        <dbReference type="ARBA" id="ARBA00022786"/>
    </source>
</evidence>
<dbReference type="InterPro" id="IPR013932">
    <property type="entry name" value="TATA-bd_TIP120"/>
</dbReference>
<dbReference type="SUPFAM" id="SSF48371">
    <property type="entry name" value="ARM repeat"/>
    <property type="match status" value="1"/>
</dbReference>
<evidence type="ECO:0000256" key="1">
    <source>
        <dbReference type="ARBA" id="ARBA00007657"/>
    </source>
</evidence>
<dbReference type="Proteomes" id="UP001150538">
    <property type="component" value="Unassembled WGS sequence"/>
</dbReference>
<evidence type="ECO:0000256" key="2">
    <source>
        <dbReference type="ARBA" id="ARBA00022737"/>
    </source>
</evidence>
<sequence length="1258" mass="139507">MSTQNITAILQKLENVDPDLRHMAAYDLEKILSNENVNVKSHENNIIEGLIKALGDNEQDVPRLATDCLSKLARKSSSDTRAILERLMSMMDDNSSAKQVRLRVASRHAMRAVLKSIGDSSSKVAALPINLLPSVLSGIEHLSKEKLVDTAQSDYMQILIQILKLSGAQLSYQQNLALRVKSVLLDALENGSTSHRKSSISGIIQLVAYLPKEEAENTLKLLSERAINPQDVEKLTYYLQAVAEITSMESVIVDPYISKITSKLLEFLDGDNDDLRSECLSALESFVKHNTLQIESSLSLIVSKCVSLLEYDPYYTYDDPEEDSGDMDVDDDDQNSEDDEYEDDDDDYYEEDSSQKIRHGAIKVIQAAISCSQKQIPPFITELGKTLTKYFREHDDIVRAQILKAYILLVQGSRVEIQSSSNTSTDDNDMAEFWQGCAENILSTIKAAKGQYPKSIQTYQQSFSILSELVQIVPDALENYSDMIIEWVSESFKVSQLLTIHYNSNNNLTREDLRLDALDFVCFYLNTLAVAQSSASPLMKIWSGLLQPLAKLPIHLQKALINTLKEFVEVFYSERHGGRISGLDTKGILAETCDSVEKVTKSGSSSEVRITSLELYASVVINASNDLAQERRKRLIGAIFLGPTDSIIRVPALSVLHKLLSSSHINIEELEPPASDAFENTQSLVKSADGNVSTLALKCIKCITSLPPKKCGITDKWINDYLLPLLSSKNHLTLSLALNILSWSIVVAAESTVSKAISNSVVILEQSYGSSTTYFPELLTFGRTIGTKFPEQVPKLQDRLVNVWKSNFNVLNGKIESAEQENAVAKKVNLPPFTIISQYITELLSVDTTSCRSLSTQCISALSEDVNDLDSIALHTQILGYSAKGSPQDLRQIFSSLVNNLSRPSLVIKQISAISIGEILCQYPTETIGLVKDISGDESEKREFIGIAIKQGLKRLVECNKDISVFAADLWSIVLMLKKDAEKSLLYTLSKCSALITQGSPNEYVRKLRAMHKSDIESSQFVLSVTSKIVSGKYSTGISDNLLKPLALDLIPYIESSDLETSTQSLNVFNLLSSMRTELLTEIVDELSPVIHKKTIINEALIRLLVLGKERYKVDDGLENRKLAYTVWCNIATNCLEKLGSEKMFEPIIRGLDDDADIQTICQGAIIDLAPVFQTEINSNIGKISQSLLNTVNVKLSKTPVLSEVERKKKNTRLAVQTAVSIGRLPGVQYLSEYRNLVDAIANEGGWAQACFMQLKSQ</sequence>
<keyword evidence="7" id="KW-1185">Reference proteome</keyword>
<dbReference type="EMBL" id="JANBPU010000002">
    <property type="protein sequence ID" value="KAJ1921933.1"/>
    <property type="molecule type" value="Genomic_DNA"/>
</dbReference>
<dbReference type="PANTHER" id="PTHR12696">
    <property type="entry name" value="TIP120"/>
    <property type="match status" value="1"/>
</dbReference>
<dbReference type="OrthoDB" id="6260732at2759"/>